<accession>A0AAD5K436</accession>
<protein>
    <submittedName>
        <fullName evidence="1">Uncharacterized protein</fullName>
    </submittedName>
</protein>
<name>A0AAD5K436_9FUNG</name>
<proteinExistence type="predicted"/>
<dbReference type="AlphaFoldDB" id="A0AAD5K436"/>
<keyword evidence="2" id="KW-1185">Reference proteome</keyword>
<dbReference type="Proteomes" id="UP001209540">
    <property type="component" value="Unassembled WGS sequence"/>
</dbReference>
<dbReference type="EMBL" id="JAIXMP010000009">
    <property type="protein sequence ID" value="KAI9268331.1"/>
    <property type="molecule type" value="Genomic_DNA"/>
</dbReference>
<gene>
    <name evidence="1" type="ORF">BDA99DRAFT_435589</name>
</gene>
<organism evidence="1 2">
    <name type="scientific">Phascolomyces articulosus</name>
    <dbReference type="NCBI Taxonomy" id="60185"/>
    <lineage>
        <taxon>Eukaryota</taxon>
        <taxon>Fungi</taxon>
        <taxon>Fungi incertae sedis</taxon>
        <taxon>Mucoromycota</taxon>
        <taxon>Mucoromycotina</taxon>
        <taxon>Mucoromycetes</taxon>
        <taxon>Mucorales</taxon>
        <taxon>Lichtheimiaceae</taxon>
        <taxon>Phascolomyces</taxon>
    </lineage>
</organism>
<evidence type="ECO:0000313" key="2">
    <source>
        <dbReference type="Proteomes" id="UP001209540"/>
    </source>
</evidence>
<reference evidence="1" key="1">
    <citation type="journal article" date="2022" name="IScience">
        <title>Evolution of zygomycete secretomes and the origins of terrestrial fungal ecologies.</title>
        <authorList>
            <person name="Chang Y."/>
            <person name="Wang Y."/>
            <person name="Mondo S."/>
            <person name="Ahrendt S."/>
            <person name="Andreopoulos W."/>
            <person name="Barry K."/>
            <person name="Beard J."/>
            <person name="Benny G.L."/>
            <person name="Blankenship S."/>
            <person name="Bonito G."/>
            <person name="Cuomo C."/>
            <person name="Desiro A."/>
            <person name="Gervers K.A."/>
            <person name="Hundley H."/>
            <person name="Kuo A."/>
            <person name="LaButti K."/>
            <person name="Lang B.F."/>
            <person name="Lipzen A."/>
            <person name="O'Donnell K."/>
            <person name="Pangilinan J."/>
            <person name="Reynolds N."/>
            <person name="Sandor L."/>
            <person name="Smith M.E."/>
            <person name="Tsang A."/>
            <person name="Grigoriev I.V."/>
            <person name="Stajich J.E."/>
            <person name="Spatafora J.W."/>
        </authorList>
    </citation>
    <scope>NUCLEOTIDE SEQUENCE</scope>
    <source>
        <strain evidence="1">RSA 2281</strain>
    </source>
</reference>
<reference evidence="1" key="2">
    <citation type="submission" date="2023-02" db="EMBL/GenBank/DDBJ databases">
        <authorList>
            <consortium name="DOE Joint Genome Institute"/>
            <person name="Mondo S.J."/>
            <person name="Chang Y."/>
            <person name="Wang Y."/>
            <person name="Ahrendt S."/>
            <person name="Andreopoulos W."/>
            <person name="Barry K."/>
            <person name="Beard J."/>
            <person name="Benny G.L."/>
            <person name="Blankenship S."/>
            <person name="Bonito G."/>
            <person name="Cuomo C."/>
            <person name="Desiro A."/>
            <person name="Gervers K.A."/>
            <person name="Hundley H."/>
            <person name="Kuo A."/>
            <person name="LaButti K."/>
            <person name="Lang B.F."/>
            <person name="Lipzen A."/>
            <person name="O'Donnell K."/>
            <person name="Pangilinan J."/>
            <person name="Reynolds N."/>
            <person name="Sandor L."/>
            <person name="Smith M.W."/>
            <person name="Tsang A."/>
            <person name="Grigoriev I.V."/>
            <person name="Stajich J.E."/>
            <person name="Spatafora J.W."/>
        </authorList>
    </citation>
    <scope>NUCLEOTIDE SEQUENCE</scope>
    <source>
        <strain evidence="1">RSA 2281</strain>
    </source>
</reference>
<evidence type="ECO:0000313" key="1">
    <source>
        <dbReference type="EMBL" id="KAI9268331.1"/>
    </source>
</evidence>
<sequence length="99" mass="10929">DIIYPTKDTVWRIGQHVNVTFNDSVPRKETVSIFFSNARQTTLGGGPLGELVFPFTVPAAAMSKPGDKSLLLAVRRTEDRRLASVDAVNVVVLPENEKY</sequence>
<comment type="caution">
    <text evidence="1">The sequence shown here is derived from an EMBL/GenBank/DDBJ whole genome shotgun (WGS) entry which is preliminary data.</text>
</comment>
<feature type="non-terminal residue" evidence="1">
    <location>
        <position position="99"/>
    </location>
</feature>